<dbReference type="Proteomes" id="UP001208771">
    <property type="component" value="Unassembled WGS sequence"/>
</dbReference>
<dbReference type="SUPFAM" id="SSF48371">
    <property type="entry name" value="ARM repeat"/>
    <property type="match status" value="1"/>
</dbReference>
<gene>
    <name evidence="1" type="ORF">NOF55_11470</name>
</gene>
<dbReference type="AlphaFoldDB" id="A0AAE3SWS7"/>
<dbReference type="InterPro" id="IPR019285">
    <property type="entry name" value="DUF2336"/>
</dbReference>
<name>A0AAE3SWS7_9HYPH</name>
<evidence type="ECO:0000313" key="2">
    <source>
        <dbReference type="Proteomes" id="UP001208771"/>
    </source>
</evidence>
<evidence type="ECO:0000313" key="1">
    <source>
        <dbReference type="EMBL" id="MCX8997720.1"/>
    </source>
</evidence>
<accession>A0AAE3SWS7</accession>
<reference evidence="1" key="1">
    <citation type="submission" date="2022-07" db="EMBL/GenBank/DDBJ databases">
        <title>Ectorhizobium quercum gen.nov., sp. nov.</title>
        <authorList>
            <person name="Ma T."/>
            <person name="Li Y."/>
        </authorList>
    </citation>
    <scope>NUCLEOTIDE SEQUENCE</scope>
    <source>
        <strain evidence="1">BDR2-2</strain>
    </source>
</reference>
<dbReference type="Pfam" id="PF10098">
    <property type="entry name" value="DUF2336"/>
    <property type="match status" value="1"/>
</dbReference>
<comment type="caution">
    <text evidence="1">The sequence shown here is derived from an EMBL/GenBank/DDBJ whole genome shotgun (WGS) entry which is preliminary data.</text>
</comment>
<dbReference type="PIRSF" id="PIRSF035865">
    <property type="entry name" value="UCP035865"/>
    <property type="match status" value="1"/>
</dbReference>
<proteinExistence type="predicted"/>
<organism evidence="1 2">
    <name type="scientific">Ectorhizobium quercum</name>
    <dbReference type="NCBI Taxonomy" id="2965071"/>
    <lineage>
        <taxon>Bacteria</taxon>
        <taxon>Pseudomonadati</taxon>
        <taxon>Pseudomonadota</taxon>
        <taxon>Alphaproteobacteria</taxon>
        <taxon>Hyphomicrobiales</taxon>
        <taxon>Rhizobiaceae</taxon>
        <taxon>Ectorhizobium</taxon>
    </lineage>
</organism>
<dbReference type="EMBL" id="JANFPI010000003">
    <property type="protein sequence ID" value="MCX8997720.1"/>
    <property type="molecule type" value="Genomic_DNA"/>
</dbReference>
<protein>
    <submittedName>
        <fullName evidence="1">DUF2336 domain-containing protein</fullName>
    </submittedName>
</protein>
<dbReference type="InterPro" id="IPR016024">
    <property type="entry name" value="ARM-type_fold"/>
</dbReference>
<dbReference type="InterPro" id="IPR014598">
    <property type="entry name" value="UCP035865"/>
</dbReference>
<sequence>MMRFPVIVQAFLRWAETAKAAERAAAAKALVRAYLQSTLFGEQRKAAMIAITHLLDDPSPVVRLGLAEALAVSAEAPRAIVLSLAQDQSEIAATVLASSPVLLDADLIDLIGRGDVCTRAAIAARTGLSAPVAAAVAEVGEPEVISVLLENGTARIGRISLRRMAERFAAEAAIRAALLERGDLPADARHILVAELGNALAELDLVRNVIGGLRMRRLTREICELAAVVIAGTAARDELPELVEHMRASGRLTPAFLMQALCAGRIEFFAEAIRNLSGLEERRVRSILATGRMHAVRALFESVGLARDVSVLFVEAVMLWREAGRSDDIKGESEIAATLVRRFRDRVPPHSTAGELLDIVERAEIDRQRRAARDYVGSMILEAA</sequence>
<keyword evidence="2" id="KW-1185">Reference proteome</keyword>